<dbReference type="PANTHER" id="PTHR15710:SF196">
    <property type="entry name" value="F6A14.12 PROTEIN-RELATED"/>
    <property type="match status" value="1"/>
</dbReference>
<dbReference type="InterPro" id="IPR013083">
    <property type="entry name" value="Znf_RING/FYVE/PHD"/>
</dbReference>
<evidence type="ECO:0000256" key="6">
    <source>
        <dbReference type="PROSITE-ProRule" id="PRU00175"/>
    </source>
</evidence>
<keyword evidence="3" id="KW-0479">Metal-binding</keyword>
<dbReference type="SMART" id="SM00184">
    <property type="entry name" value="RING"/>
    <property type="match status" value="1"/>
</dbReference>
<dbReference type="Pfam" id="PF13639">
    <property type="entry name" value="zf-RING_2"/>
    <property type="match status" value="1"/>
</dbReference>
<evidence type="ECO:0000256" key="1">
    <source>
        <dbReference type="ARBA" id="ARBA00000900"/>
    </source>
</evidence>
<keyword evidence="4 6" id="KW-0863">Zinc-finger</keyword>
<sequence length="120" mass="13614">MSNLNLTEWVNLVARPWDSDSLTVADQMELLMPGLIDHRQELPSRRRDESKQANTNLKRVKIEESQSCSCAICLEEFSVGSEACCVGCSHMYHDNCIVRWLQNNNSCPLCRHRLAVSSCS</sequence>
<evidence type="ECO:0000313" key="8">
    <source>
        <dbReference type="EMBL" id="KAK9197823.1"/>
    </source>
</evidence>
<proteinExistence type="predicted"/>
<reference evidence="8 9" key="1">
    <citation type="submission" date="2024-05" db="EMBL/GenBank/DDBJ databases">
        <title>Haplotype-resolved chromosome-level genome assembly of Huyou (Citrus changshanensis).</title>
        <authorList>
            <person name="Miao C."/>
            <person name="Chen W."/>
            <person name="Wu Y."/>
            <person name="Wang L."/>
            <person name="Zhao S."/>
            <person name="Grierson D."/>
            <person name="Xu C."/>
            <person name="Chen K."/>
        </authorList>
    </citation>
    <scope>NUCLEOTIDE SEQUENCE [LARGE SCALE GENOMIC DNA]</scope>
    <source>
        <strain evidence="8">01-14</strain>
        <tissue evidence="8">Leaf</tissue>
    </source>
</reference>
<dbReference type="SUPFAM" id="SSF57850">
    <property type="entry name" value="RING/U-box"/>
    <property type="match status" value="1"/>
</dbReference>
<evidence type="ECO:0000256" key="4">
    <source>
        <dbReference type="ARBA" id="ARBA00022771"/>
    </source>
</evidence>
<dbReference type="GO" id="GO:0008270">
    <property type="term" value="F:zinc ion binding"/>
    <property type="evidence" value="ECO:0007669"/>
    <property type="project" value="UniProtKB-KW"/>
</dbReference>
<name>A0AAP0QHK5_9ROSI</name>
<dbReference type="GO" id="GO:0016567">
    <property type="term" value="P:protein ubiquitination"/>
    <property type="evidence" value="ECO:0007669"/>
    <property type="project" value="TreeGrafter"/>
</dbReference>
<feature type="domain" description="RING-type" evidence="7">
    <location>
        <begin position="70"/>
        <end position="111"/>
    </location>
</feature>
<organism evidence="8 9">
    <name type="scientific">Citrus x changshan-huyou</name>
    <dbReference type="NCBI Taxonomy" id="2935761"/>
    <lineage>
        <taxon>Eukaryota</taxon>
        <taxon>Viridiplantae</taxon>
        <taxon>Streptophyta</taxon>
        <taxon>Embryophyta</taxon>
        <taxon>Tracheophyta</taxon>
        <taxon>Spermatophyta</taxon>
        <taxon>Magnoliopsida</taxon>
        <taxon>eudicotyledons</taxon>
        <taxon>Gunneridae</taxon>
        <taxon>Pentapetalae</taxon>
        <taxon>rosids</taxon>
        <taxon>malvids</taxon>
        <taxon>Sapindales</taxon>
        <taxon>Rutaceae</taxon>
        <taxon>Aurantioideae</taxon>
        <taxon>Citrus</taxon>
    </lineage>
</organism>
<evidence type="ECO:0000256" key="5">
    <source>
        <dbReference type="ARBA" id="ARBA00022833"/>
    </source>
</evidence>
<dbReference type="AlphaFoldDB" id="A0AAP0QHK5"/>
<dbReference type="Gene3D" id="3.30.40.10">
    <property type="entry name" value="Zinc/RING finger domain, C3HC4 (zinc finger)"/>
    <property type="match status" value="1"/>
</dbReference>
<dbReference type="PANTHER" id="PTHR15710">
    <property type="entry name" value="E3 UBIQUITIN-PROTEIN LIGASE PRAJA"/>
    <property type="match status" value="1"/>
</dbReference>
<protein>
    <recommendedName>
        <fullName evidence="2">RING-type E3 ubiquitin transferase</fullName>
        <ecNumber evidence="2">2.3.2.27</ecNumber>
    </recommendedName>
</protein>
<keyword evidence="9" id="KW-1185">Reference proteome</keyword>
<evidence type="ECO:0000256" key="2">
    <source>
        <dbReference type="ARBA" id="ARBA00012483"/>
    </source>
</evidence>
<dbReference type="GO" id="GO:0061630">
    <property type="term" value="F:ubiquitin protein ligase activity"/>
    <property type="evidence" value="ECO:0007669"/>
    <property type="project" value="UniProtKB-EC"/>
</dbReference>
<dbReference type="EMBL" id="JBCGBO010000005">
    <property type="protein sequence ID" value="KAK9197823.1"/>
    <property type="molecule type" value="Genomic_DNA"/>
</dbReference>
<comment type="catalytic activity">
    <reaction evidence="1">
        <text>S-ubiquitinyl-[E2 ubiquitin-conjugating enzyme]-L-cysteine + [acceptor protein]-L-lysine = [E2 ubiquitin-conjugating enzyme]-L-cysteine + N(6)-ubiquitinyl-[acceptor protein]-L-lysine.</text>
        <dbReference type="EC" id="2.3.2.27"/>
    </reaction>
</comment>
<keyword evidence="5" id="KW-0862">Zinc</keyword>
<evidence type="ECO:0000256" key="3">
    <source>
        <dbReference type="ARBA" id="ARBA00022723"/>
    </source>
</evidence>
<dbReference type="PROSITE" id="PS50089">
    <property type="entry name" value="ZF_RING_2"/>
    <property type="match status" value="1"/>
</dbReference>
<dbReference type="InterPro" id="IPR001841">
    <property type="entry name" value="Znf_RING"/>
</dbReference>
<dbReference type="Proteomes" id="UP001428341">
    <property type="component" value="Unassembled WGS sequence"/>
</dbReference>
<dbReference type="EC" id="2.3.2.27" evidence="2"/>
<accession>A0AAP0QHK5</accession>
<evidence type="ECO:0000313" key="9">
    <source>
        <dbReference type="Proteomes" id="UP001428341"/>
    </source>
</evidence>
<comment type="caution">
    <text evidence="8">The sequence shown here is derived from an EMBL/GenBank/DDBJ whole genome shotgun (WGS) entry which is preliminary data.</text>
</comment>
<gene>
    <name evidence="8" type="ORF">WN944_013006</name>
</gene>
<evidence type="ECO:0000259" key="7">
    <source>
        <dbReference type="PROSITE" id="PS50089"/>
    </source>
</evidence>
<dbReference type="GO" id="GO:0005737">
    <property type="term" value="C:cytoplasm"/>
    <property type="evidence" value="ECO:0007669"/>
    <property type="project" value="TreeGrafter"/>
</dbReference>